<organism evidence="1">
    <name type="scientific">marine metagenome</name>
    <dbReference type="NCBI Taxonomy" id="408172"/>
    <lineage>
        <taxon>unclassified sequences</taxon>
        <taxon>metagenomes</taxon>
        <taxon>ecological metagenomes</taxon>
    </lineage>
</organism>
<evidence type="ECO:0008006" key="2">
    <source>
        <dbReference type="Google" id="ProtNLM"/>
    </source>
</evidence>
<reference evidence="1" key="1">
    <citation type="submission" date="2018-05" db="EMBL/GenBank/DDBJ databases">
        <authorList>
            <person name="Lanie J.A."/>
            <person name="Ng W.-L."/>
            <person name="Kazmierczak K.M."/>
            <person name="Andrzejewski T.M."/>
            <person name="Davidsen T.M."/>
            <person name="Wayne K.J."/>
            <person name="Tettelin H."/>
            <person name="Glass J.I."/>
            <person name="Rusch D."/>
            <person name="Podicherti R."/>
            <person name="Tsui H.-C.T."/>
            <person name="Winkler M.E."/>
        </authorList>
    </citation>
    <scope>NUCLEOTIDE SEQUENCE</scope>
</reference>
<accession>A0A383D2K5</accession>
<protein>
    <recommendedName>
        <fullName evidence="2">TonB-dependent receptor-like beta-barrel domain-containing protein</fullName>
    </recommendedName>
</protein>
<gene>
    <name evidence="1" type="ORF">METZ01_LOCUS491505</name>
</gene>
<dbReference type="EMBL" id="UINC01213739">
    <property type="protein sequence ID" value="SVE38651.1"/>
    <property type="molecule type" value="Genomic_DNA"/>
</dbReference>
<proteinExistence type="predicted"/>
<feature type="non-terminal residue" evidence="1">
    <location>
        <position position="237"/>
    </location>
</feature>
<feature type="non-terminal residue" evidence="1">
    <location>
        <position position="1"/>
    </location>
</feature>
<name>A0A383D2K5_9ZZZZ</name>
<sequence>YDVATEEKEYGSKDPLIGYHNLTTEGTLILSTIGCGYNINIINNIDINIGASMNQINSSKISDRTNIDTLKLYDTYGFPNYSDIANLSNYPDVHQSSEIPKSSFISLSTQLTINSNSKIGVSWEGKANSETTAHFASIDSTNGLFQYWDSSTMEDSIFYTVKGLNYIKPEMRSLAFNYIADANHGISLSFEMNQIFYNEHLNLNDYNKLKFGFEYLTQAGTPIRGGLIYRKAAISAM</sequence>
<dbReference type="AlphaFoldDB" id="A0A383D2K5"/>
<evidence type="ECO:0000313" key="1">
    <source>
        <dbReference type="EMBL" id="SVE38651.1"/>
    </source>
</evidence>